<dbReference type="InterPro" id="IPR050515">
    <property type="entry name" value="Beta-lactam/transpept"/>
</dbReference>
<dbReference type="Pfam" id="PF03717">
    <property type="entry name" value="PBP_dimer"/>
    <property type="match status" value="1"/>
</dbReference>
<dbReference type="SUPFAM" id="SSF56519">
    <property type="entry name" value="Penicillin binding protein dimerisation domain"/>
    <property type="match status" value="1"/>
</dbReference>
<gene>
    <name evidence="7" type="primary">spoVD_3</name>
    <name evidence="7" type="ORF">CLORY_17820</name>
</gene>
<dbReference type="OrthoDB" id="9804124at2"/>
<dbReference type="STRING" id="1450648.CLORY_17820"/>
<dbReference type="GO" id="GO:0005886">
    <property type="term" value="C:plasma membrane"/>
    <property type="evidence" value="ECO:0007669"/>
    <property type="project" value="TreeGrafter"/>
</dbReference>
<protein>
    <submittedName>
        <fullName evidence="7">Stage V sporulation protein D</fullName>
    </submittedName>
</protein>
<dbReference type="InterPro" id="IPR005311">
    <property type="entry name" value="PBP_dimer"/>
</dbReference>
<keyword evidence="4" id="KW-0812">Transmembrane</keyword>
<dbReference type="AlphaFoldDB" id="A0A1V4IR70"/>
<proteinExistence type="inferred from homology"/>
<feature type="domain" description="Penicillin-binding protein transpeptidase" evidence="5">
    <location>
        <begin position="267"/>
        <end position="583"/>
    </location>
</feature>
<dbReference type="GO" id="GO:0071555">
    <property type="term" value="P:cell wall organization"/>
    <property type="evidence" value="ECO:0007669"/>
    <property type="project" value="TreeGrafter"/>
</dbReference>
<comment type="subcellular location">
    <subcellularLocation>
        <location evidence="1">Membrane</location>
    </subcellularLocation>
</comment>
<sequence>MKLTKKNKPKVKRHRLFVVYFALTLIYIALFGKITYIILFNGKQYKSLADNQWFKTVSLPAKRGDIFDSSGRVLAVSSDVYRVDADIKTLNGSLSRNKIGLSDFNDEFSRILDVKKGAMLKLLTKRNSKNELVSFTGIKRKVDKDTIDKIKALVKDNGVLGIIISQDSERYYPNNSFLSSVLGSTNQQGNGISGVELTYNNILSGKDGVEVIESDRHKNNLPYTSNQEVPAINGKNITLTIDNRIQYIVETVAKETLRKTGAKNVNIIVANPKNGEILAMTSKPDYNLNDPSGNGKTISQLQNIWKTKSVSDVFEPGSIFKAITAAAALESNLDTSKLRFVCNGTIKVGGEVLHCDDNKAHGIETFSDIIKNSCNVGFVELSKKLGKNQIFSFAKNAGFGKKTGIDLPGESSGIIKDQDSARQIDTATMSYGQGIAVTQVQYIAAFNAIANGGTWITPHVMKNIGHYNNNEKNVIDKSYDNYDRKTIMSPENTKKLRKYLRRVVKEGTAKATIIKGIPVAGKTGTARKVDAKTGGYKNHTYISSFAGMAPYNDPKITLIVSVDEPNPKTYYASQTAVPAAKKLFIQISKYINLK</sequence>
<organism evidence="7 8">
    <name type="scientific">Clostridium oryzae</name>
    <dbReference type="NCBI Taxonomy" id="1450648"/>
    <lineage>
        <taxon>Bacteria</taxon>
        <taxon>Bacillati</taxon>
        <taxon>Bacillota</taxon>
        <taxon>Clostridia</taxon>
        <taxon>Eubacteriales</taxon>
        <taxon>Clostridiaceae</taxon>
        <taxon>Clostridium</taxon>
    </lineage>
</organism>
<evidence type="ECO:0000256" key="4">
    <source>
        <dbReference type="SAM" id="Phobius"/>
    </source>
</evidence>
<accession>A0A1V4IR70</accession>
<keyword evidence="8" id="KW-1185">Reference proteome</keyword>
<keyword evidence="4" id="KW-1133">Transmembrane helix</keyword>
<evidence type="ECO:0000259" key="6">
    <source>
        <dbReference type="Pfam" id="PF03717"/>
    </source>
</evidence>
<dbReference type="RefSeq" id="WP_139376007.1">
    <property type="nucleotide sequence ID" value="NZ_MZGV01000015.1"/>
</dbReference>
<evidence type="ECO:0000256" key="3">
    <source>
        <dbReference type="ARBA" id="ARBA00023136"/>
    </source>
</evidence>
<evidence type="ECO:0000313" key="7">
    <source>
        <dbReference type="EMBL" id="OPJ62413.1"/>
    </source>
</evidence>
<dbReference type="Gene3D" id="3.30.450.330">
    <property type="match status" value="1"/>
</dbReference>
<evidence type="ECO:0000256" key="2">
    <source>
        <dbReference type="ARBA" id="ARBA00007171"/>
    </source>
</evidence>
<comment type="similarity">
    <text evidence="2">Belongs to the transpeptidase family.</text>
</comment>
<name>A0A1V4IR70_9CLOT</name>
<comment type="caution">
    <text evidence="7">The sequence shown here is derived from an EMBL/GenBank/DDBJ whole genome shotgun (WGS) entry which is preliminary data.</text>
</comment>
<reference evidence="7 8" key="1">
    <citation type="submission" date="2017-03" db="EMBL/GenBank/DDBJ databases">
        <title>Genome sequence of Clostridium oryzae DSM 28571.</title>
        <authorList>
            <person name="Poehlein A."/>
            <person name="Daniel R."/>
        </authorList>
    </citation>
    <scope>NUCLEOTIDE SEQUENCE [LARGE SCALE GENOMIC DNA]</scope>
    <source>
        <strain evidence="7 8">DSM 28571</strain>
    </source>
</reference>
<feature type="transmembrane region" description="Helical" evidence="4">
    <location>
        <begin position="16"/>
        <end position="39"/>
    </location>
</feature>
<dbReference type="Gene3D" id="3.40.710.10">
    <property type="entry name" value="DD-peptidase/beta-lactamase superfamily"/>
    <property type="match status" value="1"/>
</dbReference>
<dbReference type="Pfam" id="PF00905">
    <property type="entry name" value="Transpeptidase"/>
    <property type="match status" value="1"/>
</dbReference>
<dbReference type="PANTHER" id="PTHR30627:SF1">
    <property type="entry name" value="PEPTIDOGLYCAN D,D-TRANSPEPTIDASE FTSI"/>
    <property type="match status" value="1"/>
</dbReference>
<dbReference type="InterPro" id="IPR012338">
    <property type="entry name" value="Beta-lactam/transpept-like"/>
</dbReference>
<dbReference type="InterPro" id="IPR001460">
    <property type="entry name" value="PCN-bd_Tpept"/>
</dbReference>
<dbReference type="Gene3D" id="3.90.1310.10">
    <property type="entry name" value="Penicillin-binding protein 2a (Domain 2)"/>
    <property type="match status" value="1"/>
</dbReference>
<evidence type="ECO:0000259" key="5">
    <source>
        <dbReference type="Pfam" id="PF00905"/>
    </source>
</evidence>
<dbReference type="SUPFAM" id="SSF56601">
    <property type="entry name" value="beta-lactamase/transpeptidase-like"/>
    <property type="match status" value="1"/>
</dbReference>
<feature type="domain" description="Penicillin-binding protein dimerisation" evidence="6">
    <location>
        <begin position="59"/>
        <end position="219"/>
    </location>
</feature>
<dbReference type="InterPro" id="IPR036138">
    <property type="entry name" value="PBP_dimer_sf"/>
</dbReference>
<evidence type="ECO:0000313" key="8">
    <source>
        <dbReference type="Proteomes" id="UP000190080"/>
    </source>
</evidence>
<keyword evidence="3 4" id="KW-0472">Membrane</keyword>
<dbReference type="Proteomes" id="UP000190080">
    <property type="component" value="Unassembled WGS sequence"/>
</dbReference>
<dbReference type="GO" id="GO:0008658">
    <property type="term" value="F:penicillin binding"/>
    <property type="evidence" value="ECO:0007669"/>
    <property type="project" value="InterPro"/>
</dbReference>
<dbReference type="PANTHER" id="PTHR30627">
    <property type="entry name" value="PEPTIDOGLYCAN D,D-TRANSPEPTIDASE"/>
    <property type="match status" value="1"/>
</dbReference>
<evidence type="ECO:0000256" key="1">
    <source>
        <dbReference type="ARBA" id="ARBA00004370"/>
    </source>
</evidence>
<dbReference type="EMBL" id="MZGV01000015">
    <property type="protein sequence ID" value="OPJ62413.1"/>
    <property type="molecule type" value="Genomic_DNA"/>
</dbReference>